<dbReference type="Proteomes" id="UP000318571">
    <property type="component" value="Chromosome 3"/>
</dbReference>
<keyword evidence="4" id="KW-1185">Reference proteome</keyword>
<sequence length="296" mass="33781">MRDLPTFMAMITLPVTIALLMLCQPSQGQENNEVFDHNDQHCHDVSVWGEVEFEDQECLKCKTEFEKQCETVTRNVCHQLPTTDCKLVPFTKCEMYMEQAKYNETIVIPDSEYVPWQCENVTVEETHIKLMPQCVDVTRQDCVTKWEFAPTGEKIWAGNELCTPITWKNCTLIQVPKLFNQTYTKCERTGMAIPTMKCELEVKTRMITGMRCEVGVAADCKTSSMEQCVDITYQECKELPMPLECKSSTLRVPFQPKIHRVKCLLRDNNEAPELAVEESASAADEKLNGPNGVEGQ</sequence>
<evidence type="ECO:0000313" key="3">
    <source>
        <dbReference type="EMBL" id="TRY73425.1"/>
    </source>
</evidence>
<feature type="signal peptide" evidence="2">
    <location>
        <begin position="1"/>
        <end position="28"/>
    </location>
</feature>
<protein>
    <submittedName>
        <fullName evidence="3">Uncharacterized protein</fullName>
    </submittedName>
</protein>
<feature type="chain" id="PRO_5021761507" evidence="2">
    <location>
        <begin position="29"/>
        <end position="296"/>
    </location>
</feature>
<accession>A0A553P6X3</accession>
<reference evidence="3 4" key="1">
    <citation type="journal article" date="2018" name="Nat. Ecol. Evol.">
        <title>Genomic signatures of mitonuclear coevolution across populations of Tigriopus californicus.</title>
        <authorList>
            <person name="Barreto F.S."/>
            <person name="Watson E.T."/>
            <person name="Lima T.G."/>
            <person name="Willett C.S."/>
            <person name="Edmands S."/>
            <person name="Li W."/>
            <person name="Burton R.S."/>
        </authorList>
    </citation>
    <scope>NUCLEOTIDE SEQUENCE [LARGE SCALE GENOMIC DNA]</scope>
    <source>
        <strain evidence="3 4">San Diego</strain>
    </source>
</reference>
<proteinExistence type="predicted"/>
<name>A0A553P6X3_TIGCA</name>
<dbReference type="AlphaFoldDB" id="A0A553P6X3"/>
<dbReference type="EMBL" id="VCGU01000007">
    <property type="protein sequence ID" value="TRY73425.1"/>
    <property type="molecule type" value="Genomic_DNA"/>
</dbReference>
<keyword evidence="2" id="KW-0732">Signal</keyword>
<feature type="region of interest" description="Disordered" evidence="1">
    <location>
        <begin position="275"/>
        <end position="296"/>
    </location>
</feature>
<comment type="caution">
    <text evidence="3">The sequence shown here is derived from an EMBL/GenBank/DDBJ whole genome shotgun (WGS) entry which is preliminary data.</text>
</comment>
<gene>
    <name evidence="3" type="ORF">TCAL_05539</name>
</gene>
<organism evidence="3 4">
    <name type="scientific">Tigriopus californicus</name>
    <name type="common">Marine copepod</name>
    <dbReference type="NCBI Taxonomy" id="6832"/>
    <lineage>
        <taxon>Eukaryota</taxon>
        <taxon>Metazoa</taxon>
        <taxon>Ecdysozoa</taxon>
        <taxon>Arthropoda</taxon>
        <taxon>Crustacea</taxon>
        <taxon>Multicrustacea</taxon>
        <taxon>Hexanauplia</taxon>
        <taxon>Copepoda</taxon>
        <taxon>Harpacticoida</taxon>
        <taxon>Harpacticidae</taxon>
        <taxon>Tigriopus</taxon>
    </lineage>
</organism>
<evidence type="ECO:0000313" key="4">
    <source>
        <dbReference type="Proteomes" id="UP000318571"/>
    </source>
</evidence>
<evidence type="ECO:0000256" key="1">
    <source>
        <dbReference type="SAM" id="MobiDB-lite"/>
    </source>
</evidence>
<evidence type="ECO:0000256" key="2">
    <source>
        <dbReference type="SAM" id="SignalP"/>
    </source>
</evidence>